<dbReference type="Gene3D" id="3.30.160.880">
    <property type="entry name" value="Cell division protein ZapA protomer, N-terminal domain"/>
    <property type="match status" value="1"/>
</dbReference>
<comment type="subunit">
    <text evidence="10">Homodimer. Interacts with FtsZ.</text>
</comment>
<dbReference type="Pfam" id="PF05164">
    <property type="entry name" value="ZapA"/>
    <property type="match status" value="1"/>
</dbReference>
<dbReference type="GO" id="GO:0000917">
    <property type="term" value="P:division septum assembly"/>
    <property type="evidence" value="ECO:0007669"/>
    <property type="project" value="UniProtKB-KW"/>
</dbReference>
<dbReference type="Proteomes" id="UP000050416">
    <property type="component" value="Unassembled WGS sequence"/>
</dbReference>
<dbReference type="GO" id="GO:0030428">
    <property type="term" value="C:cell septum"/>
    <property type="evidence" value="ECO:0007669"/>
    <property type="project" value="TreeGrafter"/>
</dbReference>
<evidence type="ECO:0000256" key="4">
    <source>
        <dbReference type="ARBA" id="ARBA00022490"/>
    </source>
</evidence>
<reference evidence="12 13" key="1">
    <citation type="submission" date="2015-09" db="EMBL/GenBank/DDBJ databases">
        <title>Identification and resolution of microdiversity through metagenomic sequencing of parallel consortia.</title>
        <authorList>
            <person name="Nelson W.C."/>
            <person name="Romine M.F."/>
            <person name="Lindemann S.R."/>
        </authorList>
    </citation>
    <scope>NUCLEOTIDE SEQUENCE [LARGE SCALE GENOMIC DNA]</scope>
    <source>
        <strain evidence="12">HL-55</strain>
    </source>
</reference>
<comment type="function">
    <text evidence="9">Activator of cell division through the inhibition of FtsZ GTPase activity, therefore promoting FtsZ assembly into bundles of protofilaments necessary for the formation of the division Z ring. It is recruited early at mid-cell but it is not essential for cell division.</text>
</comment>
<keyword evidence="8" id="KW-0131">Cell cycle</keyword>
<dbReference type="AlphaFoldDB" id="A0A0N8KL30"/>
<evidence type="ECO:0000256" key="8">
    <source>
        <dbReference type="ARBA" id="ARBA00023306"/>
    </source>
</evidence>
<evidence type="ECO:0000256" key="10">
    <source>
        <dbReference type="ARBA" id="ARBA00026068"/>
    </source>
</evidence>
<dbReference type="InterPro" id="IPR042233">
    <property type="entry name" value="Cell_div_ZapA_N"/>
</dbReference>
<name>A0A0N8KL30_9GAMM</name>
<evidence type="ECO:0000313" key="12">
    <source>
        <dbReference type="EMBL" id="KPQ29794.1"/>
    </source>
</evidence>
<evidence type="ECO:0000256" key="11">
    <source>
        <dbReference type="ARBA" id="ARBA00033158"/>
    </source>
</evidence>
<comment type="similarity">
    <text evidence="2">Belongs to the ZapA family. Type 1 subfamily.</text>
</comment>
<evidence type="ECO:0000256" key="7">
    <source>
        <dbReference type="ARBA" id="ARBA00023210"/>
    </source>
</evidence>
<dbReference type="GO" id="GO:0043093">
    <property type="term" value="P:FtsZ-dependent cytokinesis"/>
    <property type="evidence" value="ECO:0007669"/>
    <property type="project" value="TreeGrafter"/>
</dbReference>
<accession>A0A0N8KL30</accession>
<dbReference type="GO" id="GO:0005829">
    <property type="term" value="C:cytosol"/>
    <property type="evidence" value="ECO:0007669"/>
    <property type="project" value="TreeGrafter"/>
</dbReference>
<evidence type="ECO:0000256" key="1">
    <source>
        <dbReference type="ARBA" id="ARBA00004496"/>
    </source>
</evidence>
<comment type="caution">
    <text evidence="12">The sequence shown here is derived from an EMBL/GenBank/DDBJ whole genome shotgun (WGS) entry which is preliminary data.</text>
</comment>
<evidence type="ECO:0000256" key="2">
    <source>
        <dbReference type="ARBA" id="ARBA00010074"/>
    </source>
</evidence>
<keyword evidence="7" id="KW-0717">Septation</keyword>
<evidence type="ECO:0000256" key="5">
    <source>
        <dbReference type="ARBA" id="ARBA00022618"/>
    </source>
</evidence>
<dbReference type="InterPro" id="IPR036192">
    <property type="entry name" value="Cell_div_ZapA-like_sf"/>
</dbReference>
<dbReference type="PANTHER" id="PTHR34981:SF1">
    <property type="entry name" value="CELL DIVISION PROTEIN ZAPA"/>
    <property type="match status" value="1"/>
</dbReference>
<sequence length="100" mass="11208">MSQQSTTVEVRILDKEYLVACPQEEQEALLRAARHLDSKMREIRSSGKVFGTERIAVMAALNITHELLERDTMSHATSSLLRAMDHRLDDALGGPSDNRS</sequence>
<keyword evidence="4" id="KW-0963">Cytoplasm</keyword>
<evidence type="ECO:0000256" key="6">
    <source>
        <dbReference type="ARBA" id="ARBA00023054"/>
    </source>
</evidence>
<dbReference type="OrthoDB" id="5772359at2"/>
<protein>
    <recommendedName>
        <fullName evidence="3">Cell division protein ZapA</fullName>
    </recommendedName>
    <alternativeName>
        <fullName evidence="11">Z ring-associated protein ZapA</fullName>
    </alternativeName>
</protein>
<keyword evidence="5 12" id="KW-0132">Cell division</keyword>
<organism evidence="12 13">
    <name type="scientific">Marinobacter excellens HL-55</name>
    <dbReference type="NCBI Taxonomy" id="1305731"/>
    <lineage>
        <taxon>Bacteria</taxon>
        <taxon>Pseudomonadati</taxon>
        <taxon>Pseudomonadota</taxon>
        <taxon>Gammaproteobacteria</taxon>
        <taxon>Pseudomonadales</taxon>
        <taxon>Marinobacteraceae</taxon>
        <taxon>Marinobacter</taxon>
    </lineage>
</organism>
<comment type="subcellular location">
    <subcellularLocation>
        <location evidence="1">Cytoplasm</location>
    </subcellularLocation>
</comment>
<dbReference type="PATRIC" id="fig|1305731.5.peg.2895"/>
<dbReference type="EMBL" id="LJZQ01000004">
    <property type="protein sequence ID" value="KPQ29794.1"/>
    <property type="molecule type" value="Genomic_DNA"/>
</dbReference>
<dbReference type="SUPFAM" id="SSF102829">
    <property type="entry name" value="Cell division protein ZapA-like"/>
    <property type="match status" value="1"/>
</dbReference>
<dbReference type="STRING" id="1305731.GCA_000934705_03527"/>
<evidence type="ECO:0000256" key="3">
    <source>
        <dbReference type="ARBA" id="ARBA00015195"/>
    </source>
</evidence>
<gene>
    <name evidence="12" type="primary">zapA</name>
    <name evidence="12" type="ORF">HLUCCX14_03990</name>
</gene>
<dbReference type="PANTHER" id="PTHR34981">
    <property type="entry name" value="CELL DIVISION PROTEIN ZAPA"/>
    <property type="match status" value="1"/>
</dbReference>
<dbReference type="InterPro" id="IPR007838">
    <property type="entry name" value="Cell_div_ZapA-like"/>
</dbReference>
<evidence type="ECO:0000313" key="13">
    <source>
        <dbReference type="Proteomes" id="UP000050416"/>
    </source>
</evidence>
<dbReference type="Gene3D" id="1.20.5.50">
    <property type="match status" value="1"/>
</dbReference>
<dbReference type="GO" id="GO:0000921">
    <property type="term" value="P:septin ring assembly"/>
    <property type="evidence" value="ECO:0007669"/>
    <property type="project" value="TreeGrafter"/>
</dbReference>
<keyword evidence="6" id="KW-0175">Coiled coil</keyword>
<proteinExistence type="inferred from homology"/>
<dbReference type="GO" id="GO:0032153">
    <property type="term" value="C:cell division site"/>
    <property type="evidence" value="ECO:0007669"/>
    <property type="project" value="TreeGrafter"/>
</dbReference>
<evidence type="ECO:0000256" key="9">
    <source>
        <dbReference type="ARBA" id="ARBA00024910"/>
    </source>
</evidence>